<accession>A0ABQ3ING1</accession>
<dbReference type="EMBL" id="BNAU01000002">
    <property type="protein sequence ID" value="GHE88836.1"/>
    <property type="molecule type" value="Genomic_DNA"/>
</dbReference>
<sequence>MRASTFGMQPPEHRPAKSLISRELTPKSVRRFQDAANQAVRGALDSVAGRPEIDFVPEFVHPVLAGFWQTVLGLTPAESDEIFAMLPDFFLPSPSTLFAAAAPAVLNASGSATPKWVHTFSGRPSSPMFA</sequence>
<dbReference type="InterPro" id="IPR036396">
    <property type="entry name" value="Cyt_P450_sf"/>
</dbReference>
<protein>
    <submittedName>
        <fullName evidence="1">Uncharacterized protein</fullName>
    </submittedName>
</protein>
<comment type="caution">
    <text evidence="1">The sequence shown here is derived from an EMBL/GenBank/DDBJ whole genome shotgun (WGS) entry which is preliminary data.</text>
</comment>
<evidence type="ECO:0000313" key="2">
    <source>
        <dbReference type="Proteomes" id="UP000605897"/>
    </source>
</evidence>
<dbReference type="Proteomes" id="UP000605897">
    <property type="component" value="Unassembled WGS sequence"/>
</dbReference>
<proteinExistence type="predicted"/>
<dbReference type="Gene3D" id="1.10.630.10">
    <property type="entry name" value="Cytochrome P450"/>
    <property type="match status" value="1"/>
</dbReference>
<evidence type="ECO:0000313" key="1">
    <source>
        <dbReference type="EMBL" id="GHE88836.1"/>
    </source>
</evidence>
<keyword evidence="2" id="KW-1185">Reference proteome</keyword>
<dbReference type="SUPFAM" id="SSF48264">
    <property type="entry name" value="Cytochrome P450"/>
    <property type="match status" value="1"/>
</dbReference>
<name>A0ABQ3ING1_9PSEU</name>
<organism evidence="1 2">
    <name type="scientific">Amycolatopsis deserti</name>
    <dbReference type="NCBI Taxonomy" id="185696"/>
    <lineage>
        <taxon>Bacteria</taxon>
        <taxon>Bacillati</taxon>
        <taxon>Actinomycetota</taxon>
        <taxon>Actinomycetes</taxon>
        <taxon>Pseudonocardiales</taxon>
        <taxon>Pseudonocardiaceae</taxon>
        <taxon>Amycolatopsis</taxon>
    </lineage>
</organism>
<reference evidence="2" key="1">
    <citation type="journal article" date="2019" name="Int. J. Syst. Evol. Microbiol.">
        <title>The Global Catalogue of Microorganisms (GCM) 10K type strain sequencing project: providing services to taxonomists for standard genome sequencing and annotation.</title>
        <authorList>
            <consortium name="The Broad Institute Genomics Platform"/>
            <consortium name="The Broad Institute Genome Sequencing Center for Infectious Disease"/>
            <person name="Wu L."/>
            <person name="Ma J."/>
        </authorList>
    </citation>
    <scope>NUCLEOTIDE SEQUENCE [LARGE SCALE GENOMIC DNA]</scope>
    <source>
        <strain evidence="2">CGMCC 4.7677</strain>
    </source>
</reference>
<gene>
    <name evidence="1" type="ORF">GCM10017786_21070</name>
</gene>